<protein>
    <submittedName>
        <fullName evidence="1">6358_t:CDS:1</fullName>
    </submittedName>
</protein>
<gene>
    <name evidence="1" type="ORF">DERYTH_LOCUS17773</name>
</gene>
<dbReference type="Proteomes" id="UP000789405">
    <property type="component" value="Unassembled WGS sequence"/>
</dbReference>
<dbReference type="AlphaFoldDB" id="A0A9N9NSR4"/>
<evidence type="ECO:0000313" key="2">
    <source>
        <dbReference type="Proteomes" id="UP000789405"/>
    </source>
</evidence>
<organism evidence="1 2">
    <name type="scientific">Dentiscutata erythropus</name>
    <dbReference type="NCBI Taxonomy" id="1348616"/>
    <lineage>
        <taxon>Eukaryota</taxon>
        <taxon>Fungi</taxon>
        <taxon>Fungi incertae sedis</taxon>
        <taxon>Mucoromycota</taxon>
        <taxon>Glomeromycotina</taxon>
        <taxon>Glomeromycetes</taxon>
        <taxon>Diversisporales</taxon>
        <taxon>Gigasporaceae</taxon>
        <taxon>Dentiscutata</taxon>
    </lineage>
</organism>
<sequence>DLESVHRKIVLLVESQVKEVRTTISSQHMKSLLQSLTQLYRFWTLHQQATVYAQLEELTYIPLTVVENLVINRPREKPVGAKNQKSVRRDPSAFEIAEKRPRQCSTCHQIGHNCQTCPNK</sequence>
<dbReference type="OrthoDB" id="2436819at2759"/>
<accession>A0A9N9NSR4</accession>
<keyword evidence="2" id="KW-1185">Reference proteome</keyword>
<proteinExistence type="predicted"/>
<dbReference type="EMBL" id="CAJVPY010017128">
    <property type="protein sequence ID" value="CAG8760479.1"/>
    <property type="molecule type" value="Genomic_DNA"/>
</dbReference>
<comment type="caution">
    <text evidence="1">The sequence shown here is derived from an EMBL/GenBank/DDBJ whole genome shotgun (WGS) entry which is preliminary data.</text>
</comment>
<evidence type="ECO:0000313" key="1">
    <source>
        <dbReference type="EMBL" id="CAG8760479.1"/>
    </source>
</evidence>
<name>A0A9N9NSR4_9GLOM</name>
<reference evidence="1" key="1">
    <citation type="submission" date="2021-06" db="EMBL/GenBank/DDBJ databases">
        <authorList>
            <person name="Kallberg Y."/>
            <person name="Tangrot J."/>
            <person name="Rosling A."/>
        </authorList>
    </citation>
    <scope>NUCLEOTIDE SEQUENCE</scope>
    <source>
        <strain evidence="1">MA453B</strain>
    </source>
</reference>
<feature type="non-terminal residue" evidence="1">
    <location>
        <position position="120"/>
    </location>
</feature>